<dbReference type="InterPro" id="IPR042560">
    <property type="entry name" value="Exo84_C_2"/>
</dbReference>
<evidence type="ECO:0000256" key="4">
    <source>
        <dbReference type="SAM" id="MobiDB-lite"/>
    </source>
</evidence>
<feature type="region of interest" description="Disordered" evidence="4">
    <location>
        <begin position="1"/>
        <end position="46"/>
    </location>
</feature>
<dbReference type="Pfam" id="PF16528">
    <property type="entry name" value="Exo84_C"/>
    <property type="match status" value="1"/>
</dbReference>
<reference evidence="7" key="1">
    <citation type="submission" date="2024-07" db="EMBL/GenBank/DDBJ databases">
        <title>Two chromosome-level genome assemblies of Korean endemic species Abeliophyllum distichum and Forsythia ovata (Oleaceae).</title>
        <authorList>
            <person name="Jang H."/>
        </authorList>
    </citation>
    <scope>NUCLEOTIDE SEQUENCE [LARGE SCALE GENOMIC DNA]</scope>
</reference>
<keyword evidence="3" id="KW-0268">Exocytosis</keyword>
<organism evidence="6 7">
    <name type="scientific">Abeliophyllum distichum</name>
    <dbReference type="NCBI Taxonomy" id="126358"/>
    <lineage>
        <taxon>Eukaryota</taxon>
        <taxon>Viridiplantae</taxon>
        <taxon>Streptophyta</taxon>
        <taxon>Embryophyta</taxon>
        <taxon>Tracheophyta</taxon>
        <taxon>Spermatophyta</taxon>
        <taxon>Magnoliopsida</taxon>
        <taxon>eudicotyledons</taxon>
        <taxon>Gunneridae</taxon>
        <taxon>Pentapetalae</taxon>
        <taxon>asterids</taxon>
        <taxon>lamiids</taxon>
        <taxon>Lamiales</taxon>
        <taxon>Oleaceae</taxon>
        <taxon>Forsythieae</taxon>
        <taxon>Abeliophyllum</taxon>
    </lineage>
</organism>
<keyword evidence="2" id="KW-0813">Transport</keyword>
<dbReference type="Gene3D" id="1.20.58.1220">
    <property type="entry name" value="Exo84p, C-terminal helical domain"/>
    <property type="match status" value="1"/>
</dbReference>
<evidence type="ECO:0000259" key="5">
    <source>
        <dbReference type="Pfam" id="PF16528"/>
    </source>
</evidence>
<feature type="compositionally biased region" description="Low complexity" evidence="4">
    <location>
        <begin position="28"/>
        <end position="40"/>
    </location>
</feature>
<dbReference type="AlphaFoldDB" id="A0ABD1Q2W3"/>
<name>A0ABD1Q2W3_9LAMI</name>
<feature type="compositionally biased region" description="Basic and acidic residues" evidence="4">
    <location>
        <begin position="869"/>
        <end position="902"/>
    </location>
</feature>
<dbReference type="PANTHER" id="PTHR21426:SF13">
    <property type="entry name" value="OS08G0566700 PROTEIN"/>
    <property type="match status" value="1"/>
</dbReference>
<dbReference type="InterPro" id="IPR032403">
    <property type="entry name" value="Exo84_C"/>
</dbReference>
<dbReference type="InterPro" id="IPR033961">
    <property type="entry name" value="Exo84"/>
</dbReference>
<evidence type="ECO:0000256" key="2">
    <source>
        <dbReference type="ARBA" id="ARBA00022448"/>
    </source>
</evidence>
<evidence type="ECO:0000256" key="3">
    <source>
        <dbReference type="ARBA" id="ARBA00022483"/>
    </source>
</evidence>
<gene>
    <name evidence="6" type="ORF">Adt_38656</name>
</gene>
<dbReference type="EMBL" id="JBFOLK010000012">
    <property type="protein sequence ID" value="KAL2470520.1"/>
    <property type="molecule type" value="Genomic_DNA"/>
</dbReference>
<dbReference type="Pfam" id="PF08700">
    <property type="entry name" value="VPS51_Exo84_N"/>
    <property type="match status" value="1"/>
</dbReference>
<dbReference type="PANTHER" id="PTHR21426">
    <property type="entry name" value="EXOCYST COMPLEX COMPONENT 8"/>
    <property type="match status" value="1"/>
</dbReference>
<feature type="region of interest" description="Disordered" evidence="4">
    <location>
        <begin position="865"/>
        <end position="902"/>
    </location>
</feature>
<dbReference type="SUPFAM" id="SSF74788">
    <property type="entry name" value="Cullin repeat-like"/>
    <property type="match status" value="1"/>
</dbReference>
<accession>A0ABD1Q2W3</accession>
<protein>
    <submittedName>
        <fullName evidence="6">Exocyst complex component EXO84A</fullName>
    </submittedName>
</protein>
<evidence type="ECO:0000313" key="6">
    <source>
        <dbReference type="EMBL" id="KAL2470520.1"/>
    </source>
</evidence>
<comment type="similarity">
    <text evidence="1">Belongs to the EXO84 family.</text>
</comment>
<dbReference type="GO" id="GO:0006887">
    <property type="term" value="P:exocytosis"/>
    <property type="evidence" value="ECO:0007669"/>
    <property type="project" value="UniProtKB-KW"/>
</dbReference>
<dbReference type="InterPro" id="IPR016159">
    <property type="entry name" value="Cullin_repeat-like_dom_sf"/>
</dbReference>
<evidence type="ECO:0000256" key="1">
    <source>
        <dbReference type="ARBA" id="ARBA00007210"/>
    </source>
</evidence>
<dbReference type="Proteomes" id="UP001604336">
    <property type="component" value="Unassembled WGS sequence"/>
</dbReference>
<feature type="domain" description="Exocyst component Exo84 C-terminal" evidence="5">
    <location>
        <begin position="152"/>
        <end position="353"/>
    </location>
</feature>
<sequence length="902" mass="101763">MESASTATSIFRFRDHNQEMGDDDSSEGHTSVDSSSVSSDENVEAELQSMTAKGVQHLCSELLELKKESDLDFQKSIFSNYSAFLVIFKEIEGLQSELLQLKYQASSQKKLVKDLRDGIALRVLSEETIGSMLEEPLHVQLSSPSILETHTDNVSELLDTLLSEHRVDDALALLEMEDCYFQSLRLEENFSSDDLMSYNSMISEKRAMLSDQITLVANNPRVSAQELHKALLHLCQLGDSNLVTQLLLQYYHSRIKLGIHNLQSSKEFLDLLYIQEVAKFVCSMISQAARTFASLNGETSPHDSNLFQWAEEQIGVFAACFTRYVSSISETSGRLSTAGEAMQIAMSYCSLLESQKFILQPSLMKYIRPCIEEVIQVHIEHFRQVISIFTSTDTWVLGRYFGPGIIAETSSTITDQQPEYIYLTNSGRKFVTLFQSFTEDVSSLVALQMESSVLKGIMDLFTAYTVNLESALLGDTDVAEKGGFKVNFPESQVQEVSILASLSTLVQLVSSIIKNIFDGIHRLDFEIENYLLFIQDTCSRLRTCFIEEFINNKFSPEADHQCVPENRISWQDNSKICNLVPSPTHLELYIELNKLQKLAGYDYVDNDWLLALLEELVGATFAWISSKSEIWTIRKEDLADHCTDFMQFILDTQFLVEIARFGGYLSNDIINAFLDIISRLESSFISSGFNPVRDLNDDGWPGNAAMKAIEKLQELEERELLENENSSTPGEESLRLVNNVSLKDATAARLSTYFIKSVQNAVTQNASEFAIDTDTEIPRVKDNLIEDDINLEKEDDFCYTRATQTGNGDFKAEKNKFTSRDEIFLPEAYSDVGDDGDTCQWEMSNQSNCVELGTGMYLEEVCLPVKQSEAPDTKDTDAARDLGDENKKNDTFIEEDKNHSMD</sequence>
<comment type="caution">
    <text evidence="6">The sequence shown here is derived from an EMBL/GenBank/DDBJ whole genome shotgun (WGS) entry which is preliminary data.</text>
</comment>
<keyword evidence="7" id="KW-1185">Reference proteome</keyword>
<proteinExistence type="inferred from homology"/>
<evidence type="ECO:0000313" key="7">
    <source>
        <dbReference type="Proteomes" id="UP001604336"/>
    </source>
</evidence>